<organism evidence="1 2">
    <name type="scientific">Caenorhabditis elegans</name>
    <dbReference type="NCBI Taxonomy" id="6239"/>
    <lineage>
        <taxon>Eukaryota</taxon>
        <taxon>Metazoa</taxon>
        <taxon>Ecdysozoa</taxon>
        <taxon>Nematoda</taxon>
        <taxon>Chromadorea</taxon>
        <taxon>Rhabditida</taxon>
        <taxon>Rhabditina</taxon>
        <taxon>Rhabditomorpha</taxon>
        <taxon>Rhabditoidea</taxon>
        <taxon>Rhabditidae</taxon>
        <taxon>Peloderinae</taxon>
        <taxon>Caenorhabditis</taxon>
    </lineage>
</organism>
<dbReference type="PIR" id="T20340">
    <property type="entry name" value="T20340"/>
</dbReference>
<proteinExistence type="predicted"/>
<dbReference type="CTD" id="174474"/>
<dbReference type="GO" id="GO:0000209">
    <property type="term" value="P:protein polyubiquitination"/>
    <property type="evidence" value="ECO:0000318"/>
    <property type="project" value="GO_Central"/>
</dbReference>
<evidence type="ECO:0000313" key="2">
    <source>
        <dbReference type="Proteomes" id="UP000001940"/>
    </source>
</evidence>
<dbReference type="GO" id="GO:0043161">
    <property type="term" value="P:proteasome-mediated ubiquitin-dependent protein catabolic process"/>
    <property type="evidence" value="ECO:0000318"/>
    <property type="project" value="GO_Central"/>
</dbReference>
<accession>Q18963</accession>
<dbReference type="InParanoid" id="Q18963"/>
<dbReference type="Reactome" id="R-CEL-6782210">
    <property type="pathway name" value="Gap-filling DNA repair synthesis and ligation in TC-NER"/>
</dbReference>
<dbReference type="KEGG" id="cel:CELE_D2013.3"/>
<dbReference type="OMA" id="IHVADTW"/>
<dbReference type="GO" id="GO:0006283">
    <property type="term" value="P:transcription-coupled nucleotide-excision repair"/>
    <property type="evidence" value="ECO:0000318"/>
    <property type="project" value="GO_Central"/>
</dbReference>
<dbReference type="Gene3D" id="2.130.10.10">
    <property type="entry name" value="YVTN repeat-like/Quinoprotein amine dehydrogenase"/>
    <property type="match status" value="1"/>
</dbReference>
<name>Q18963_CAEEL</name>
<dbReference type="GeneID" id="174474"/>
<gene>
    <name evidence="1 3" type="primary">csa-1</name>
    <name evidence="1" type="ORF">CELE_D2013.3</name>
    <name evidence="3" type="ORF">D2013.3</name>
</gene>
<reference evidence="1 2" key="1">
    <citation type="journal article" date="1998" name="Science">
        <title>Genome sequence of the nematode C. elegans: a platform for investigating biology.</title>
        <authorList>
            <consortium name="The C. elegans sequencing consortium"/>
            <person name="Sulson J.E."/>
            <person name="Waterston R."/>
        </authorList>
    </citation>
    <scope>NUCLEOTIDE SEQUENCE [LARGE SCALE GENOMIC DNA]</scope>
    <source>
        <strain evidence="1 2">Bristol N2</strain>
    </source>
</reference>
<dbReference type="InterPro" id="IPR042238">
    <property type="entry name" value="Rad28/ERCC8/Ckn1/ATCSA-1"/>
</dbReference>
<dbReference type="WormBase" id="D2013.3">
    <property type="protein sequence ID" value="CE17620"/>
    <property type="gene ID" value="WBGene00008403"/>
    <property type="gene designation" value="csa-1"/>
</dbReference>
<dbReference type="Reactome" id="R-CEL-6782135">
    <property type="pathway name" value="Dual incision in TC-NER"/>
</dbReference>
<dbReference type="InterPro" id="IPR015943">
    <property type="entry name" value="WD40/YVTN_repeat-like_dom_sf"/>
</dbReference>
<dbReference type="InterPro" id="IPR001680">
    <property type="entry name" value="WD40_rpt"/>
</dbReference>
<dbReference type="AlphaFoldDB" id="Q18963"/>
<sequence length="360" mass="42260">MTVRHEEYMFSCDLKKRRVFEEQQVSRALLNFRWTKHIPMGCDQTGKGHQEDISAIDIDDGDQMLLFGSHSGSVSVAKYKYLDRKKWKKPMTLKLAKQSLKTIKWCPIDLRLFMVTTASNWMRVCDSTMEKVVHGKQFEGDVYFDWNEYNMTNSKVAVADGGRSMKIIDFRVGMDLPQSIYWNDEPIDVVQWYPSKHHYLYAGRRDGTIGLFDIRSTRGAIAEKSLHKSQIYGLKISADGHRLISADRSGYIHVADTWDFSTKFDFSCEFDPLMQRRPNLEFIYEKDFYVATNFEKLTIIRFSDNDKSRRNPDFREVEAKVLWDKPFIFRKSSYEIITGFNYNHLNILSLDRSTKDQDEV</sequence>
<dbReference type="PaxDb" id="6239-D2013.3"/>
<dbReference type="eggNOG" id="ENOG502RT89">
    <property type="taxonomic scope" value="Eukaryota"/>
</dbReference>
<dbReference type="Bgee" id="WBGene00008403">
    <property type="expression patterns" value="Expressed in germ line (C elegans) and 4 other cell types or tissues"/>
</dbReference>
<protein>
    <submittedName>
        <fullName evidence="1">WD_REPEATS_REGION domain-containing protein</fullName>
    </submittedName>
</protein>
<dbReference type="PANTHER" id="PTHR46202:SF1">
    <property type="entry name" value="DNA EXCISION REPAIR PROTEIN ERCC-8"/>
    <property type="match status" value="1"/>
</dbReference>
<keyword evidence="2" id="KW-1185">Reference proteome</keyword>
<dbReference type="Reactome" id="R-CEL-8951664">
    <property type="pathway name" value="Neddylation"/>
</dbReference>
<dbReference type="PhylomeDB" id="Q18963"/>
<dbReference type="EMBL" id="BX284602">
    <property type="protein sequence ID" value="CAA87775.1"/>
    <property type="molecule type" value="Genomic_DNA"/>
</dbReference>
<dbReference type="AGR" id="WB:WBGene00008403"/>
<dbReference type="Reactome" id="R-CEL-6781823">
    <property type="pathway name" value="Formation of TC-NER Pre-Incision Complex"/>
</dbReference>
<dbReference type="UCSC" id="D2013.3">
    <property type="organism name" value="c. elegans"/>
</dbReference>
<dbReference type="RefSeq" id="NP_495982.1">
    <property type="nucleotide sequence ID" value="NM_063581.5"/>
</dbReference>
<dbReference type="HOGENOM" id="CLU_769945_0_0_1"/>
<dbReference type="OrthoDB" id="361494at2759"/>
<dbReference type="Proteomes" id="UP000001940">
    <property type="component" value="Chromosome II"/>
</dbReference>
<dbReference type="SUPFAM" id="SSF50978">
    <property type="entry name" value="WD40 repeat-like"/>
    <property type="match status" value="1"/>
</dbReference>
<dbReference type="InterPro" id="IPR036322">
    <property type="entry name" value="WD40_repeat_dom_sf"/>
</dbReference>
<dbReference type="GO" id="GO:0031464">
    <property type="term" value="C:Cul4A-RING E3 ubiquitin ligase complex"/>
    <property type="evidence" value="ECO:0000318"/>
    <property type="project" value="GO_Central"/>
</dbReference>
<evidence type="ECO:0000313" key="1">
    <source>
        <dbReference type="EMBL" id="CAA87775.1"/>
    </source>
</evidence>
<dbReference type="GO" id="GO:0000109">
    <property type="term" value="C:nucleotide-excision repair complex"/>
    <property type="evidence" value="ECO:0000318"/>
    <property type="project" value="GO_Central"/>
</dbReference>
<dbReference type="SMART" id="SM00320">
    <property type="entry name" value="WD40"/>
    <property type="match status" value="4"/>
</dbReference>
<evidence type="ECO:0000313" key="3">
    <source>
        <dbReference type="WormBase" id="D2013.3"/>
    </source>
</evidence>
<dbReference type="SMR" id="Q18963"/>
<dbReference type="PANTHER" id="PTHR46202">
    <property type="entry name" value="DNA EXCISION REPAIR PROTEIN ERCC-8"/>
    <property type="match status" value="1"/>
</dbReference>
<dbReference type="STRING" id="6239.D2013.3.1"/>